<organism evidence="1 2">
    <name type="scientific">Bauhinia variegata</name>
    <name type="common">Purple orchid tree</name>
    <name type="synonym">Phanera variegata</name>
    <dbReference type="NCBI Taxonomy" id="167791"/>
    <lineage>
        <taxon>Eukaryota</taxon>
        <taxon>Viridiplantae</taxon>
        <taxon>Streptophyta</taxon>
        <taxon>Embryophyta</taxon>
        <taxon>Tracheophyta</taxon>
        <taxon>Spermatophyta</taxon>
        <taxon>Magnoliopsida</taxon>
        <taxon>eudicotyledons</taxon>
        <taxon>Gunneridae</taxon>
        <taxon>Pentapetalae</taxon>
        <taxon>rosids</taxon>
        <taxon>fabids</taxon>
        <taxon>Fabales</taxon>
        <taxon>Fabaceae</taxon>
        <taxon>Cercidoideae</taxon>
        <taxon>Cercideae</taxon>
        <taxon>Bauhiniinae</taxon>
        <taxon>Bauhinia</taxon>
    </lineage>
</organism>
<accession>A0ACB9LES9</accession>
<dbReference type="Proteomes" id="UP000828941">
    <property type="component" value="Chromosome 12"/>
</dbReference>
<sequence>MDATPSSELTEPVVDGSPASEKRPIENGGGEELGDRSSKKAKVGDSGELKRVAEIVLVLSTMAAMRGGKKPTDVENELMMEARAKLADLCQGLAPKDIVAREAIGTVIEDLGLNGKVKDQRLGFRAPKMSISERFSHAKWKMEEAKKYSAHSATYSSQPLQTSTSGTVENRMPSHAVRMFPSDKSSHAAISSASTLASTPVSQVSSALHYPSSSNEIRAPIVTSGMPSNHLGRNSSSLTLPKTEQPQFKADGGSNGSPYMLQVQANSSANQPNAPTWSIQSQSATSARTGPDNKVPGHTSVKVEGTGNLTVSRAAPQIPRDQSFRPFITQTAPGNLSTVHQPLQGMNIVQPPSVTNNHTEIAKIVQKFLQPKLPEHPTWTPPSRDYMSKATTCQMCELTVNEVDTVLLCDACEKAFHLKCLQSLRGIPRGEWHCMRCLTLSNGKPLPPKYGRVMRSSNMPNTPPKVPSNTGGIQASLERKAGVLDTKVGQEKLTTNGSSAPTRTTGNSSTELPSDSKTLVARDIQGDSITSSSKHIGEKPGPSISTKSLDGASNSSASIPGEISSQQIKNSEAFACQEGEITSETETPPKLSVQILQDEQTVLQDDAEGSSYKLPDDSLIYNNQKESLGEGLRYDIQRDSKDVALGNSGSSGTSTDGRQHSQLPTNGSHVQWIGDVIQVVDEKKFYQSCCVDGVTYRLKDHALFISNLGQLEPSKLQSMWEDSKTGLKWVNVTKCYFPGDLPGNIAHPCISEVNEVYESNSDRTEMAASIRGPCGVLPSNKFKQETDRRNQLGLEASARLHPIFLCRWFYDELKKLFQPVTS</sequence>
<evidence type="ECO:0000313" key="2">
    <source>
        <dbReference type="Proteomes" id="UP000828941"/>
    </source>
</evidence>
<reference evidence="1 2" key="1">
    <citation type="journal article" date="2022" name="DNA Res.">
        <title>Chromosomal-level genome assembly of the orchid tree Bauhinia variegata (Leguminosae; Cercidoideae) supports the allotetraploid origin hypothesis of Bauhinia.</title>
        <authorList>
            <person name="Zhong Y."/>
            <person name="Chen Y."/>
            <person name="Zheng D."/>
            <person name="Pang J."/>
            <person name="Liu Y."/>
            <person name="Luo S."/>
            <person name="Meng S."/>
            <person name="Qian L."/>
            <person name="Wei D."/>
            <person name="Dai S."/>
            <person name="Zhou R."/>
        </authorList>
    </citation>
    <scope>NUCLEOTIDE SEQUENCE [LARGE SCALE GENOMIC DNA]</scope>
    <source>
        <strain evidence="1">BV-YZ2020</strain>
    </source>
</reference>
<comment type="caution">
    <text evidence="1">The sequence shown here is derived from an EMBL/GenBank/DDBJ whole genome shotgun (WGS) entry which is preliminary data.</text>
</comment>
<dbReference type="EMBL" id="CM039437">
    <property type="protein sequence ID" value="KAI4307943.1"/>
    <property type="molecule type" value="Genomic_DNA"/>
</dbReference>
<protein>
    <submittedName>
        <fullName evidence="1">Uncharacterized protein</fullName>
    </submittedName>
</protein>
<name>A0ACB9LES9_BAUVA</name>
<keyword evidence="2" id="KW-1185">Reference proteome</keyword>
<proteinExistence type="predicted"/>
<evidence type="ECO:0000313" key="1">
    <source>
        <dbReference type="EMBL" id="KAI4307943.1"/>
    </source>
</evidence>
<gene>
    <name evidence="1" type="ORF">L6164_031067</name>
</gene>